<protein>
    <submittedName>
        <fullName evidence="1">RGSL1 isoform 1</fullName>
    </submittedName>
</protein>
<evidence type="ECO:0000313" key="2">
    <source>
        <dbReference type="Proteomes" id="UP000236370"/>
    </source>
</evidence>
<name>A0A2J8N6L0_PANTR</name>
<proteinExistence type="predicted"/>
<feature type="non-terminal residue" evidence="1">
    <location>
        <position position="1"/>
    </location>
</feature>
<dbReference type="SMR" id="A0A2J8N6L0"/>
<organism evidence="1 2">
    <name type="scientific">Pan troglodytes</name>
    <name type="common">Chimpanzee</name>
    <dbReference type="NCBI Taxonomy" id="9598"/>
    <lineage>
        <taxon>Eukaryota</taxon>
        <taxon>Metazoa</taxon>
        <taxon>Chordata</taxon>
        <taxon>Craniata</taxon>
        <taxon>Vertebrata</taxon>
        <taxon>Euteleostomi</taxon>
        <taxon>Mammalia</taxon>
        <taxon>Eutheria</taxon>
        <taxon>Euarchontoglires</taxon>
        <taxon>Primates</taxon>
        <taxon>Haplorrhini</taxon>
        <taxon>Catarrhini</taxon>
        <taxon>Hominidae</taxon>
        <taxon>Pan</taxon>
    </lineage>
</organism>
<sequence>AQKEICKMLSPWYDEFLDEEDYWFLLFTT</sequence>
<evidence type="ECO:0000313" key="1">
    <source>
        <dbReference type="EMBL" id="PNI67405.1"/>
    </source>
</evidence>
<gene>
    <name evidence="1" type="ORF">CK820_G0013584</name>
</gene>
<accession>A0A2J8N6L0</accession>
<dbReference type="EMBL" id="NBAG03000235">
    <property type="protein sequence ID" value="PNI67405.1"/>
    <property type="molecule type" value="Genomic_DNA"/>
</dbReference>
<reference evidence="1 2" key="1">
    <citation type="submission" date="2017-12" db="EMBL/GenBank/DDBJ databases">
        <title>High-resolution comparative analysis of great ape genomes.</title>
        <authorList>
            <person name="Pollen A."/>
            <person name="Hastie A."/>
            <person name="Hormozdiari F."/>
            <person name="Dougherty M."/>
            <person name="Liu R."/>
            <person name="Chaisson M."/>
            <person name="Hoppe E."/>
            <person name="Hill C."/>
            <person name="Pang A."/>
            <person name="Hillier L."/>
            <person name="Baker C."/>
            <person name="Armstrong J."/>
            <person name="Shendure J."/>
            <person name="Paten B."/>
            <person name="Wilson R."/>
            <person name="Chao H."/>
            <person name="Schneider V."/>
            <person name="Ventura M."/>
            <person name="Kronenberg Z."/>
            <person name="Murali S."/>
            <person name="Gordon D."/>
            <person name="Cantsilieris S."/>
            <person name="Munson K."/>
            <person name="Nelson B."/>
            <person name="Raja A."/>
            <person name="Underwood J."/>
            <person name="Diekhans M."/>
            <person name="Fiddes I."/>
            <person name="Haussler D."/>
            <person name="Eichler E."/>
        </authorList>
    </citation>
    <scope>NUCLEOTIDE SEQUENCE [LARGE SCALE GENOMIC DNA]</scope>
    <source>
        <strain evidence="1">Yerkes chimp pedigree #C0471</strain>
    </source>
</reference>
<dbReference type="Proteomes" id="UP000236370">
    <property type="component" value="Unassembled WGS sequence"/>
</dbReference>
<comment type="caution">
    <text evidence="1">The sequence shown here is derived from an EMBL/GenBank/DDBJ whole genome shotgun (WGS) entry which is preliminary data.</text>
</comment>
<dbReference type="AlphaFoldDB" id="A0A2J8N6L0"/>